<sequence length="811" mass="87619">MGTPTIPQVKAWDPGVLNTQAGEWDQKAQTLGDTLDAAARSVDGSYHYWIGNAGDAMRDRHDEIHGDATTVKTALENGATAARNGAKAIDAAKTVLLSKVSDAEGSSFTVSDTGEVKASTGWQQILQYAGDNKATLQASLEHRAEEYQKAIQAALTDCGTADDDAMTAVNNAFANLTTTQTTPPDPKDKVDHAGDQDGTDLANALKNHDQAKIDEILSHMPQNVLSPADIQDLDDGREVVVPADVQDYYKKFYNNLGKDGLISLGDYLDSQNQPGNPNADTAAKEQTAISDSIMMLSNEKIGTGFDSNGNLKSPGDYTQLPTDIRKLVSERLDDADWGKMAGDGPFVFQNRLSDEVKFANIMSHGDKGMQPGTTFGTELGRQGASLAAFMDGKDEHMNQWINQYWKPITPEGFFNQPDSNALETAANQYVGLAAANHQSAYQLLTGLDCHTGSKLPEDLSFGAVGDAFKHSGDYDPLKFTSETIQHEWDDKGKTAAGLVDWIGEHTHDQGQLGDLSRSAYTKLPDVLAPHDSTGKLLTQGDDSVFKLNTDAFIKNPELATGLAKTLAPNIDSLVGYNPNASGVENGVAHLATTDAERLLFLSAQSDQGKIYLETSRQLYDHAVIDQIVQGQDPSKIDTTRALAGVDARIDTAILNAATYQDVHNKMEGLTHQQEVQDTKQKAADIAKEVFKGITKEAVDKIPGGDIVHGVVEKMRDDSWDSAIEEWNPKPNAVIAQFPQAENVQATGDFDFDHRITDANASGGNQNQDQVDGYKDRYGTAYNELVKNLLAENPDQINALVDGGYKLQAGSK</sequence>
<accession>A0A7K1V4X6</accession>
<dbReference type="InterPro" id="IPR036689">
    <property type="entry name" value="ESAT-6-like_sf"/>
</dbReference>
<comment type="caution">
    <text evidence="2">The sequence shown here is derived from an EMBL/GenBank/DDBJ whole genome shotgun (WGS) entry which is preliminary data.</text>
</comment>
<name>A0A7K1V4X6_9NOCA</name>
<evidence type="ECO:0000313" key="3">
    <source>
        <dbReference type="Proteomes" id="UP000466794"/>
    </source>
</evidence>
<evidence type="ECO:0000313" key="2">
    <source>
        <dbReference type="EMBL" id="MVU81597.1"/>
    </source>
</evidence>
<reference evidence="2 3" key="1">
    <citation type="submission" date="2019-12" db="EMBL/GenBank/DDBJ databases">
        <title>Nocardia sp. nov. ET3-3 isolated from soil.</title>
        <authorList>
            <person name="Kanchanasin P."/>
            <person name="Tanasupawat S."/>
            <person name="Yuki M."/>
            <person name="Kudo T."/>
        </authorList>
    </citation>
    <scope>NUCLEOTIDE SEQUENCE [LARGE SCALE GENOMIC DNA]</scope>
    <source>
        <strain evidence="2 3">ET3-3</strain>
    </source>
</reference>
<dbReference type="AlphaFoldDB" id="A0A7K1V4X6"/>
<proteinExistence type="predicted"/>
<keyword evidence="3" id="KW-1185">Reference proteome</keyword>
<gene>
    <name evidence="2" type="ORF">GPX89_30700</name>
</gene>
<dbReference type="Pfam" id="PF23275">
    <property type="entry name" value="TPR_23"/>
    <property type="match status" value="1"/>
</dbReference>
<dbReference type="Proteomes" id="UP000466794">
    <property type="component" value="Unassembled WGS sequence"/>
</dbReference>
<dbReference type="InterPro" id="IPR057037">
    <property type="entry name" value="TPR_rep_actino"/>
</dbReference>
<dbReference type="Gene3D" id="1.10.287.1060">
    <property type="entry name" value="ESAT-6-like"/>
    <property type="match status" value="1"/>
</dbReference>
<feature type="domain" description="TPR repeat" evidence="1">
    <location>
        <begin position="222"/>
        <end position="501"/>
    </location>
</feature>
<dbReference type="EMBL" id="WRPP01000006">
    <property type="protein sequence ID" value="MVU81597.1"/>
    <property type="molecule type" value="Genomic_DNA"/>
</dbReference>
<organism evidence="2 3">
    <name type="scientific">Nocardia terrae</name>
    <dbReference type="NCBI Taxonomy" id="2675851"/>
    <lineage>
        <taxon>Bacteria</taxon>
        <taxon>Bacillati</taxon>
        <taxon>Actinomycetota</taxon>
        <taxon>Actinomycetes</taxon>
        <taxon>Mycobacteriales</taxon>
        <taxon>Nocardiaceae</taxon>
        <taxon>Nocardia</taxon>
    </lineage>
</organism>
<dbReference type="SUPFAM" id="SSF140453">
    <property type="entry name" value="EsxAB dimer-like"/>
    <property type="match status" value="1"/>
</dbReference>
<protein>
    <recommendedName>
        <fullName evidence="1">TPR repeat domain-containing protein</fullName>
    </recommendedName>
</protein>
<dbReference type="RefSeq" id="WP_157391145.1">
    <property type="nucleotide sequence ID" value="NZ_WRPP01000006.1"/>
</dbReference>
<evidence type="ECO:0000259" key="1">
    <source>
        <dbReference type="Pfam" id="PF23275"/>
    </source>
</evidence>